<sequence>MSASGQDQNASTEDHSASEQSASEDTKRKFREALEKKNAKHHATVEASQNTKISTAHASAATKREFRRKSG</sequence>
<accession>A0ABU1JFA8</accession>
<evidence type="ECO:0000313" key="2">
    <source>
        <dbReference type="EMBL" id="MDR6270820.1"/>
    </source>
</evidence>
<dbReference type="EMBL" id="JAVDQF010000001">
    <property type="protein sequence ID" value="MDR6270820.1"/>
    <property type="molecule type" value="Genomic_DNA"/>
</dbReference>
<organism evidence="2 3">
    <name type="scientific">Arthrobacter russicus</name>
    <dbReference type="NCBI Taxonomy" id="172040"/>
    <lineage>
        <taxon>Bacteria</taxon>
        <taxon>Bacillati</taxon>
        <taxon>Actinomycetota</taxon>
        <taxon>Actinomycetes</taxon>
        <taxon>Micrococcales</taxon>
        <taxon>Micrococcaceae</taxon>
        <taxon>Arthrobacter</taxon>
    </lineage>
</organism>
<feature type="compositionally biased region" description="Polar residues" evidence="1">
    <location>
        <begin position="1"/>
        <end position="11"/>
    </location>
</feature>
<feature type="compositionally biased region" description="Basic and acidic residues" evidence="1">
    <location>
        <begin position="24"/>
        <end position="37"/>
    </location>
</feature>
<feature type="compositionally biased region" description="Polar residues" evidence="1">
    <location>
        <begin position="46"/>
        <end position="57"/>
    </location>
</feature>
<proteinExistence type="predicted"/>
<comment type="caution">
    <text evidence="2">The sequence shown here is derived from an EMBL/GenBank/DDBJ whole genome shotgun (WGS) entry which is preliminary data.</text>
</comment>
<protein>
    <recommendedName>
        <fullName evidence="4">DUF5302 domain-containing protein</fullName>
    </recommendedName>
</protein>
<reference evidence="2 3" key="1">
    <citation type="submission" date="2023-07" db="EMBL/GenBank/DDBJ databases">
        <title>Sequencing the genomes of 1000 actinobacteria strains.</title>
        <authorList>
            <person name="Klenk H.-P."/>
        </authorList>
    </citation>
    <scope>NUCLEOTIDE SEQUENCE [LARGE SCALE GENOMIC DNA]</scope>
    <source>
        <strain evidence="2 3">DSM 14555</strain>
    </source>
</reference>
<dbReference type="Pfam" id="PF17227">
    <property type="entry name" value="DUF5302"/>
    <property type="match status" value="1"/>
</dbReference>
<gene>
    <name evidence="2" type="ORF">JOE69_003058</name>
</gene>
<feature type="region of interest" description="Disordered" evidence="1">
    <location>
        <begin position="1"/>
        <end position="71"/>
    </location>
</feature>
<keyword evidence="3" id="KW-1185">Reference proteome</keyword>
<name>A0ABU1JFA8_9MICC</name>
<dbReference type="InterPro" id="IPR035172">
    <property type="entry name" value="DUF5302"/>
</dbReference>
<dbReference type="Proteomes" id="UP001185069">
    <property type="component" value="Unassembled WGS sequence"/>
</dbReference>
<evidence type="ECO:0008006" key="4">
    <source>
        <dbReference type="Google" id="ProtNLM"/>
    </source>
</evidence>
<evidence type="ECO:0000256" key="1">
    <source>
        <dbReference type="SAM" id="MobiDB-lite"/>
    </source>
</evidence>
<evidence type="ECO:0000313" key="3">
    <source>
        <dbReference type="Proteomes" id="UP001185069"/>
    </source>
</evidence>
<dbReference type="RefSeq" id="WP_309800126.1">
    <property type="nucleotide sequence ID" value="NZ_BAAAHY010000004.1"/>
</dbReference>